<feature type="region of interest" description="Disordered" evidence="2">
    <location>
        <begin position="57"/>
        <end position="83"/>
    </location>
</feature>
<feature type="compositionally biased region" description="Basic and acidic residues" evidence="2">
    <location>
        <begin position="327"/>
        <end position="343"/>
    </location>
</feature>
<feature type="region of interest" description="Disordered" evidence="2">
    <location>
        <begin position="314"/>
        <end position="343"/>
    </location>
</feature>
<dbReference type="InterPro" id="IPR018034">
    <property type="entry name" value="Kri1"/>
</dbReference>
<name>A0ABD1ZCI3_9MARC</name>
<feature type="domain" description="Kri1-like C-terminal" evidence="3">
    <location>
        <begin position="462"/>
        <end position="544"/>
    </location>
</feature>
<evidence type="ECO:0000256" key="2">
    <source>
        <dbReference type="SAM" id="MobiDB-lite"/>
    </source>
</evidence>
<evidence type="ECO:0000313" key="4">
    <source>
        <dbReference type="EMBL" id="KAL2645524.1"/>
    </source>
</evidence>
<dbReference type="InterPro" id="IPR024626">
    <property type="entry name" value="Kri1-like_C"/>
</dbReference>
<evidence type="ECO:0000256" key="1">
    <source>
        <dbReference type="ARBA" id="ARBA00007473"/>
    </source>
</evidence>
<comment type="similarity">
    <text evidence="1">Belongs to the KRI1 family.</text>
</comment>
<feature type="compositionally biased region" description="Basic residues" evidence="2">
    <location>
        <begin position="530"/>
        <end position="545"/>
    </location>
</feature>
<feature type="region of interest" description="Disordered" evidence="2">
    <location>
        <begin position="181"/>
        <end position="212"/>
    </location>
</feature>
<feature type="region of interest" description="Disordered" evidence="2">
    <location>
        <begin position="521"/>
        <end position="631"/>
    </location>
</feature>
<gene>
    <name evidence="4" type="ORF">R1flu_013111</name>
</gene>
<feature type="compositionally biased region" description="Basic and acidic residues" evidence="2">
    <location>
        <begin position="191"/>
        <end position="202"/>
    </location>
</feature>
<evidence type="ECO:0000259" key="3">
    <source>
        <dbReference type="Pfam" id="PF12936"/>
    </source>
</evidence>
<dbReference type="Proteomes" id="UP001605036">
    <property type="component" value="Unassembled WGS sequence"/>
</dbReference>
<feature type="region of interest" description="Disordered" evidence="2">
    <location>
        <begin position="104"/>
        <end position="164"/>
    </location>
</feature>
<dbReference type="EMBL" id="JBHFFA010000002">
    <property type="protein sequence ID" value="KAL2645524.1"/>
    <property type="molecule type" value="Genomic_DNA"/>
</dbReference>
<feature type="compositionally biased region" description="Acidic residues" evidence="2">
    <location>
        <begin position="110"/>
        <end position="120"/>
    </location>
</feature>
<reference evidence="4 5" key="1">
    <citation type="submission" date="2024-09" db="EMBL/GenBank/DDBJ databases">
        <title>Chromosome-scale assembly of Riccia fluitans.</title>
        <authorList>
            <person name="Paukszto L."/>
            <person name="Sawicki J."/>
            <person name="Karawczyk K."/>
            <person name="Piernik-Szablinska J."/>
            <person name="Szczecinska M."/>
            <person name="Mazdziarz M."/>
        </authorList>
    </citation>
    <scope>NUCLEOTIDE SEQUENCE [LARGE SCALE GENOMIC DNA]</scope>
    <source>
        <strain evidence="4">Rf_01</strain>
        <tissue evidence="4">Aerial parts of the thallus</tissue>
    </source>
</reference>
<proteinExistence type="inferred from homology"/>
<protein>
    <recommendedName>
        <fullName evidence="3">Kri1-like C-terminal domain-containing protein</fullName>
    </recommendedName>
</protein>
<organism evidence="4 5">
    <name type="scientific">Riccia fluitans</name>
    <dbReference type="NCBI Taxonomy" id="41844"/>
    <lineage>
        <taxon>Eukaryota</taxon>
        <taxon>Viridiplantae</taxon>
        <taxon>Streptophyta</taxon>
        <taxon>Embryophyta</taxon>
        <taxon>Marchantiophyta</taxon>
        <taxon>Marchantiopsida</taxon>
        <taxon>Marchantiidae</taxon>
        <taxon>Marchantiales</taxon>
        <taxon>Ricciaceae</taxon>
        <taxon>Riccia</taxon>
    </lineage>
</organism>
<feature type="compositionally biased region" description="Basic residues" evidence="2">
    <location>
        <begin position="600"/>
        <end position="609"/>
    </location>
</feature>
<feature type="compositionally biased region" description="Acidic residues" evidence="2">
    <location>
        <begin position="203"/>
        <end position="212"/>
    </location>
</feature>
<comment type="caution">
    <text evidence="4">The sequence shown here is derived from an EMBL/GenBank/DDBJ whole genome shotgun (WGS) entry which is preliminary data.</text>
</comment>
<dbReference type="Pfam" id="PF12936">
    <property type="entry name" value="Kri1_C"/>
    <property type="match status" value="1"/>
</dbReference>
<accession>A0ABD1ZCI3</accession>
<dbReference type="Pfam" id="PF05178">
    <property type="entry name" value="Kri1"/>
    <property type="match status" value="1"/>
</dbReference>
<dbReference type="AlphaFoldDB" id="A0ABD1ZCI3"/>
<feature type="compositionally biased region" description="Acidic residues" evidence="2">
    <location>
        <begin position="65"/>
        <end position="79"/>
    </location>
</feature>
<keyword evidence="5" id="KW-1185">Reference proteome</keyword>
<dbReference type="PANTHER" id="PTHR14490">
    <property type="entry name" value="ZINC FINGER, ZZ TYPE"/>
    <property type="match status" value="1"/>
</dbReference>
<evidence type="ECO:0000313" key="5">
    <source>
        <dbReference type="Proteomes" id="UP001605036"/>
    </source>
</evidence>
<dbReference type="PANTHER" id="PTHR14490:SF5">
    <property type="entry name" value="PROTEIN KRI1 HOMOLOG"/>
    <property type="match status" value="1"/>
</dbReference>
<feature type="compositionally biased region" description="Basic and acidic residues" evidence="2">
    <location>
        <begin position="554"/>
        <end position="564"/>
    </location>
</feature>
<sequence length="631" mass="73376">MVRILLPIERMAAGRKALLDDEDGELDVAPQLRVNEAYAKRFVHNKQRADLHRLQELKKEGVVADSDEESTSEDEDEDGLLPLKTDEKIFETLARIKKRDPSIYKPETSFFDDEEEEEEDLGKPKNNSKKQKPQYLKDVIARQLLEGGPEDEEENFKEKPKAKSYFTEQEELKRAFLEGVREAEQEGEADDLLRVKAKTKDEEEKEREETEEAIAWAEQKKKDADIAKRLEEYFGRDNDLDENDRFLKEYLLNKGWIDDDQKQSNFPRIDQELLSEDEEALDKQDQYEADYNFRFEQGDNTYVKGHSRIIEYSVRKKPEARKKQREAKKQRQDEEERARQDELKRLKNLKKKEIMEKLEKIRTVAGFSEKSGVDIVDQDDLEEDFDPEEYDKKMKDTFGEEYYGAEDPDFNSDEELEKPDFDAEDELLGLGPEVDSNEGTFSAVKAKLTKKLKVPFEEKVMIDKHLEEYYKLDYEDVIGDLPTRFKYTQVKPNKYKLKTKDILALDDQELNQYVSIKKLAPYTTQEWKPKRPAPRLSKKARKKKALSTGNSGLDVDKTEAKTQQDGEDTEEGNHLPSAEDNTLGADDGVAEADGGEGGTKKRKRRKKLKAALPQSRMQTYTTPTKKKKISR</sequence>